<proteinExistence type="predicted"/>
<evidence type="ECO:0000256" key="1">
    <source>
        <dbReference type="SAM" id="MobiDB-lite"/>
    </source>
</evidence>
<dbReference type="EMBL" id="JAVHJL010000012">
    <property type="protein sequence ID" value="KAK6495621.1"/>
    <property type="molecule type" value="Genomic_DNA"/>
</dbReference>
<sequence>MARKRPHTQAEYEAFREEFKDFFPSRLSSADIRKILGIPGRVIAGGLKNIDNNIEWNEIRSDVRKILKDRKLDDLDEQIDIANEMENLKSLRRHTAEPRKFFEWFRYNHGRNIQKVKVEKKKRVPRTEASVDADESECEKAGSENAVTADEKEPVQPSLIMSLQNVINPTD</sequence>
<dbReference type="Proteomes" id="UP001370758">
    <property type="component" value="Unassembled WGS sequence"/>
</dbReference>
<organism evidence="2 3">
    <name type="scientific">Arthrobotrys musiformis</name>
    <dbReference type="NCBI Taxonomy" id="47236"/>
    <lineage>
        <taxon>Eukaryota</taxon>
        <taxon>Fungi</taxon>
        <taxon>Dikarya</taxon>
        <taxon>Ascomycota</taxon>
        <taxon>Pezizomycotina</taxon>
        <taxon>Orbiliomycetes</taxon>
        <taxon>Orbiliales</taxon>
        <taxon>Orbiliaceae</taxon>
        <taxon>Arthrobotrys</taxon>
    </lineage>
</organism>
<feature type="region of interest" description="Disordered" evidence="1">
    <location>
        <begin position="123"/>
        <end position="171"/>
    </location>
</feature>
<reference evidence="2 3" key="1">
    <citation type="submission" date="2023-08" db="EMBL/GenBank/DDBJ databases">
        <authorList>
            <person name="Palmer J.M."/>
        </authorList>
    </citation>
    <scope>NUCLEOTIDE SEQUENCE [LARGE SCALE GENOMIC DNA]</scope>
    <source>
        <strain evidence="2 3">TWF481</strain>
    </source>
</reference>
<feature type="compositionally biased region" description="Polar residues" evidence="1">
    <location>
        <begin position="159"/>
        <end position="171"/>
    </location>
</feature>
<name>A0AAV9VTC6_9PEZI</name>
<comment type="caution">
    <text evidence="2">The sequence shown here is derived from an EMBL/GenBank/DDBJ whole genome shotgun (WGS) entry which is preliminary data.</text>
</comment>
<dbReference type="AlphaFoldDB" id="A0AAV9VTC6"/>
<accession>A0AAV9VTC6</accession>
<evidence type="ECO:0000313" key="2">
    <source>
        <dbReference type="EMBL" id="KAK6495621.1"/>
    </source>
</evidence>
<protein>
    <submittedName>
        <fullName evidence="2">Uncharacterized protein</fullName>
    </submittedName>
</protein>
<evidence type="ECO:0000313" key="3">
    <source>
        <dbReference type="Proteomes" id="UP001370758"/>
    </source>
</evidence>
<gene>
    <name evidence="2" type="ORF">TWF481_002669</name>
</gene>
<keyword evidence="3" id="KW-1185">Reference proteome</keyword>